<dbReference type="SFLD" id="SFLDG00002">
    <property type="entry name" value="C1.7:_P-type_atpase_like"/>
    <property type="match status" value="1"/>
</dbReference>
<comment type="similarity">
    <text evidence="3">Belongs to the cation transport ATPase (P-type) (TC 3.A.3) family. Type IIIB subfamily.</text>
</comment>
<dbReference type="GO" id="GO:0005886">
    <property type="term" value="C:plasma membrane"/>
    <property type="evidence" value="ECO:0007669"/>
    <property type="project" value="UniProtKB-SubCell"/>
</dbReference>
<gene>
    <name evidence="20" type="primary">mgtA</name>
    <name evidence="20" type="ORF">MBCUT_18280</name>
</gene>
<feature type="domain" description="Cation-transporting P-type ATPase N-terminal" evidence="19">
    <location>
        <begin position="10"/>
        <end position="83"/>
    </location>
</feature>
<feature type="transmembrane region" description="Helical" evidence="18">
    <location>
        <begin position="754"/>
        <end position="773"/>
    </location>
</feature>
<evidence type="ECO:0000313" key="21">
    <source>
        <dbReference type="Proteomes" id="UP000077275"/>
    </source>
</evidence>
<dbReference type="InterPro" id="IPR001757">
    <property type="entry name" value="P_typ_ATPase"/>
</dbReference>
<dbReference type="NCBIfam" id="TIGR01524">
    <property type="entry name" value="ATPase-IIIB_Mg"/>
    <property type="match status" value="1"/>
</dbReference>
<keyword evidence="10" id="KW-0547">Nucleotide-binding</keyword>
<evidence type="ECO:0000256" key="7">
    <source>
        <dbReference type="ARBA" id="ARBA00022519"/>
    </source>
</evidence>
<dbReference type="Pfam" id="PF00689">
    <property type="entry name" value="Cation_ATPase_C"/>
    <property type="match status" value="1"/>
</dbReference>
<dbReference type="InterPro" id="IPR006068">
    <property type="entry name" value="ATPase_P-typ_cation-transptr_C"/>
</dbReference>
<dbReference type="Proteomes" id="UP000077275">
    <property type="component" value="Unassembled WGS sequence"/>
</dbReference>
<dbReference type="EC" id="7.2.2.14" evidence="4"/>
<feature type="transmembrane region" description="Helical" evidence="18">
    <location>
        <begin position="817"/>
        <end position="836"/>
    </location>
</feature>
<dbReference type="InterPro" id="IPR006415">
    <property type="entry name" value="P-type_ATPase_IIIB"/>
</dbReference>
<dbReference type="SUPFAM" id="SSF56784">
    <property type="entry name" value="HAD-like"/>
    <property type="match status" value="1"/>
</dbReference>
<dbReference type="GO" id="GO:0005524">
    <property type="term" value="F:ATP binding"/>
    <property type="evidence" value="ECO:0007669"/>
    <property type="project" value="UniProtKB-KW"/>
</dbReference>
<accession>A0A166CZA1</accession>
<dbReference type="STRING" id="47311.MBCUT_18280"/>
<dbReference type="InterPro" id="IPR008250">
    <property type="entry name" value="ATPase_P-typ_transduc_dom_A_sf"/>
</dbReference>
<keyword evidence="8" id="KW-0597">Phosphoprotein</keyword>
<dbReference type="SUPFAM" id="SSF81653">
    <property type="entry name" value="Calcium ATPase, transduction domain A"/>
    <property type="match status" value="1"/>
</dbReference>
<dbReference type="Gene3D" id="3.40.1110.10">
    <property type="entry name" value="Calcium-transporting ATPase, cytoplasmic domain N"/>
    <property type="match status" value="1"/>
</dbReference>
<keyword evidence="6" id="KW-1003">Cell membrane</keyword>
<evidence type="ECO:0000256" key="16">
    <source>
        <dbReference type="ARBA" id="ARBA00029806"/>
    </source>
</evidence>
<evidence type="ECO:0000256" key="5">
    <source>
        <dbReference type="ARBA" id="ARBA00013555"/>
    </source>
</evidence>
<feature type="transmembrane region" description="Helical" evidence="18">
    <location>
        <begin position="87"/>
        <end position="103"/>
    </location>
</feature>
<dbReference type="InterPro" id="IPR044492">
    <property type="entry name" value="P_typ_ATPase_HD_dom"/>
</dbReference>
<dbReference type="AlphaFoldDB" id="A0A166CZA1"/>
<name>A0A166CZA1_9EURY</name>
<proteinExistence type="inferred from homology"/>
<feature type="transmembrane region" description="Helical" evidence="18">
    <location>
        <begin position="280"/>
        <end position="300"/>
    </location>
</feature>
<evidence type="ECO:0000256" key="14">
    <source>
        <dbReference type="ARBA" id="ARBA00022989"/>
    </source>
</evidence>
<evidence type="ECO:0000256" key="10">
    <source>
        <dbReference type="ARBA" id="ARBA00022741"/>
    </source>
</evidence>
<dbReference type="Gene3D" id="3.40.50.1000">
    <property type="entry name" value="HAD superfamily/HAD-like"/>
    <property type="match status" value="1"/>
</dbReference>
<evidence type="ECO:0000256" key="17">
    <source>
        <dbReference type="ARBA" id="ARBA00047295"/>
    </source>
</evidence>
<dbReference type="InterPro" id="IPR059000">
    <property type="entry name" value="ATPase_P-type_domA"/>
</dbReference>
<keyword evidence="21" id="KW-1185">Reference proteome</keyword>
<comment type="function">
    <text evidence="1">Mediates magnesium influx to the cytosol.</text>
</comment>
<evidence type="ECO:0000256" key="8">
    <source>
        <dbReference type="ARBA" id="ARBA00022553"/>
    </source>
</evidence>
<dbReference type="InterPro" id="IPR018303">
    <property type="entry name" value="ATPase_P-typ_P_site"/>
</dbReference>
<dbReference type="GO" id="GO:0016887">
    <property type="term" value="F:ATP hydrolysis activity"/>
    <property type="evidence" value="ECO:0007669"/>
    <property type="project" value="InterPro"/>
</dbReference>
<dbReference type="Pfam" id="PF00122">
    <property type="entry name" value="E1-E2_ATPase"/>
    <property type="match status" value="1"/>
</dbReference>
<dbReference type="PANTHER" id="PTHR42861">
    <property type="entry name" value="CALCIUM-TRANSPORTING ATPASE"/>
    <property type="match status" value="1"/>
</dbReference>
<dbReference type="SFLD" id="SFLDS00003">
    <property type="entry name" value="Haloacid_Dehalogenase"/>
    <property type="match status" value="1"/>
</dbReference>
<feature type="transmembrane region" description="Helical" evidence="18">
    <location>
        <begin position="249"/>
        <end position="268"/>
    </location>
</feature>
<dbReference type="RefSeq" id="WP_067260355.1">
    <property type="nucleotide sequence ID" value="NZ_LWMW01000136.1"/>
</dbReference>
<evidence type="ECO:0000256" key="2">
    <source>
        <dbReference type="ARBA" id="ARBA00004429"/>
    </source>
</evidence>
<protein>
    <recommendedName>
        <fullName evidence="5">Magnesium-transporting ATPase, P-type 1</fullName>
        <ecNumber evidence="4">7.2.2.14</ecNumber>
    </recommendedName>
    <alternativeName>
        <fullName evidence="16">Mg(2+) transport ATPase, P-type 1</fullName>
    </alternativeName>
</protein>
<dbReference type="PRINTS" id="PR01836">
    <property type="entry name" value="MGATPASE"/>
</dbReference>
<dbReference type="SUPFAM" id="SSF81665">
    <property type="entry name" value="Calcium ATPase, transmembrane domain M"/>
    <property type="match status" value="1"/>
</dbReference>
<evidence type="ECO:0000256" key="4">
    <source>
        <dbReference type="ARBA" id="ARBA00012786"/>
    </source>
</evidence>
<evidence type="ECO:0000256" key="9">
    <source>
        <dbReference type="ARBA" id="ARBA00022692"/>
    </source>
</evidence>
<feature type="transmembrane region" description="Helical" evidence="18">
    <location>
        <begin position="724"/>
        <end position="748"/>
    </location>
</feature>
<keyword evidence="14 18" id="KW-1133">Transmembrane helix</keyword>
<dbReference type="GO" id="GO:0015444">
    <property type="term" value="F:P-type magnesium transporter activity"/>
    <property type="evidence" value="ECO:0007669"/>
    <property type="project" value="UniProtKB-EC"/>
</dbReference>
<evidence type="ECO:0000256" key="3">
    <source>
        <dbReference type="ARBA" id="ARBA00008746"/>
    </source>
</evidence>
<comment type="catalytic activity">
    <reaction evidence="17">
        <text>Mg(2+)(out) + ATP + H2O = Mg(2+)(in) + ADP + phosphate + H(+)</text>
        <dbReference type="Rhea" id="RHEA:10260"/>
        <dbReference type="ChEBI" id="CHEBI:15377"/>
        <dbReference type="ChEBI" id="CHEBI:15378"/>
        <dbReference type="ChEBI" id="CHEBI:18420"/>
        <dbReference type="ChEBI" id="CHEBI:30616"/>
        <dbReference type="ChEBI" id="CHEBI:43474"/>
        <dbReference type="ChEBI" id="CHEBI:456216"/>
        <dbReference type="EC" id="7.2.2.14"/>
    </reaction>
</comment>
<keyword evidence="20" id="KW-0378">Hydrolase</keyword>
<keyword evidence="13" id="KW-1278">Translocase</keyword>
<dbReference type="Pfam" id="PF13246">
    <property type="entry name" value="Cation_ATPase"/>
    <property type="match status" value="1"/>
</dbReference>
<dbReference type="SFLD" id="SFLDF00027">
    <property type="entry name" value="p-type_atpase"/>
    <property type="match status" value="1"/>
</dbReference>
<evidence type="ECO:0000256" key="13">
    <source>
        <dbReference type="ARBA" id="ARBA00022967"/>
    </source>
</evidence>
<feature type="transmembrane region" description="Helical" evidence="18">
    <location>
        <begin position="785"/>
        <end position="811"/>
    </location>
</feature>
<keyword evidence="7" id="KW-0997">Cell inner membrane</keyword>
<sequence>MDDEKNPKFPFWTLEWKDALKENNSSLKGLTSEQVSQKREKFGLNSLKESKHQSKLFLYLNQFKNPITLILLFAAILSYFLQDSSNAIIIIAIILFSTFLGFWQEKSAGDAVLKLLNLIQITATVLRDSKKIELPVEEIVPGDIIFLSAGNIIPADCLLVKENELFIDESTFTGETFPVEKRVTVMSKDTPLSKRKNSLFMGSHVVSGTCTALVIVTGKDTQFGDISSKLGTSSPPTDFEIGTKKFGELLIQITFIMVVFLFAVNTFLQKPVLESLLFTLAIAVGLTPQLLPAIISVNLSQGAKRMAEKRVIVKRLNSIENFGNMEILCSDKTGTLTKGKIKIKNTYDYLGNESKDVLLMAKMNSTLQQGFRNPIDDAINAMKIEGFGEYERISEIPYDFIRKRLTLLINDRKTKSSNQAITKGAVSQIIKICNRAIDKDGKIITIEKARDQINRFYEKLSSEGYRTLAIAYKDFGNISKISKDDEKDMIFAGFIALFDPPKKNIAETIAKLQKLKVELKIITGDNALIAKNISNQIGIKDINVVTGDEIKTMSDTAFSRKVIDVDIFAEVEPNQKEHIISTLKKAGKVVGYIGDGINDVSSIHESDVGLSVNTAVDVAKESADIVLLDNSLDVLIEGVKEGRRTFANTQKYIFMATSANFGNMFSMAGASMFLSFLPLLPKQILLTNLLTDIPSMAISSDNVDSEMIQRPLGWNLKFIKRFMIMFGVLSSVFDYITFGVLLFLFHAVEVEFQTGWFIESVMSATLIVLVIRTRNTFIKSKPSKYLLIGSIIVALSVTIFPFMPFASLLGFAPLPLIFYPILIIIVILYIVSAELTKKLFYKHLRSSM</sequence>
<dbReference type="InterPro" id="IPR023298">
    <property type="entry name" value="ATPase_P-typ_TM_dom_sf"/>
</dbReference>
<evidence type="ECO:0000256" key="12">
    <source>
        <dbReference type="ARBA" id="ARBA00022842"/>
    </source>
</evidence>
<dbReference type="PROSITE" id="PS00154">
    <property type="entry name" value="ATPASE_E1_E2"/>
    <property type="match status" value="1"/>
</dbReference>
<evidence type="ECO:0000256" key="6">
    <source>
        <dbReference type="ARBA" id="ARBA00022475"/>
    </source>
</evidence>
<evidence type="ECO:0000259" key="19">
    <source>
        <dbReference type="SMART" id="SM00831"/>
    </source>
</evidence>
<evidence type="ECO:0000256" key="1">
    <source>
        <dbReference type="ARBA" id="ARBA00003954"/>
    </source>
</evidence>
<comment type="caution">
    <text evidence="20">The sequence shown here is derived from an EMBL/GenBank/DDBJ whole genome shotgun (WGS) entry which is preliminary data.</text>
</comment>
<dbReference type="InterPro" id="IPR023299">
    <property type="entry name" value="ATPase_P-typ_cyto_dom_N"/>
</dbReference>
<feature type="transmembrane region" description="Helical" evidence="18">
    <location>
        <begin position="56"/>
        <end position="81"/>
    </location>
</feature>
<evidence type="ECO:0000256" key="18">
    <source>
        <dbReference type="SAM" id="Phobius"/>
    </source>
</evidence>
<dbReference type="Pfam" id="PF00690">
    <property type="entry name" value="Cation_ATPase_N"/>
    <property type="match status" value="1"/>
</dbReference>
<dbReference type="PATRIC" id="fig|47311.3.peg.1985"/>
<reference evidence="20 21" key="1">
    <citation type="submission" date="2016-04" db="EMBL/GenBank/DDBJ databases">
        <title>Genome sequence of Methanobrevibacter cuticularis DSM 11139.</title>
        <authorList>
            <person name="Poehlein A."/>
            <person name="Seedorf H."/>
            <person name="Daniel R."/>
        </authorList>
    </citation>
    <scope>NUCLEOTIDE SEQUENCE [LARGE SCALE GENOMIC DNA]</scope>
    <source>
        <strain evidence="20 21">DSM 11139</strain>
    </source>
</reference>
<keyword evidence="15 18" id="KW-0472">Membrane</keyword>
<keyword evidence="9 18" id="KW-0812">Transmembrane</keyword>
<dbReference type="NCBIfam" id="TIGR01494">
    <property type="entry name" value="ATPase_P-type"/>
    <property type="match status" value="2"/>
</dbReference>
<evidence type="ECO:0000256" key="11">
    <source>
        <dbReference type="ARBA" id="ARBA00022840"/>
    </source>
</evidence>
<dbReference type="InterPro" id="IPR023214">
    <property type="entry name" value="HAD_sf"/>
</dbReference>
<evidence type="ECO:0000313" key="20">
    <source>
        <dbReference type="EMBL" id="KZX15026.1"/>
    </source>
</evidence>
<dbReference type="Gene3D" id="2.70.150.10">
    <property type="entry name" value="Calcium-transporting ATPase, cytoplasmic transduction domain A"/>
    <property type="match status" value="1"/>
</dbReference>
<comment type="subcellular location">
    <subcellularLocation>
        <location evidence="2">Cell inner membrane</location>
        <topology evidence="2">Multi-pass membrane protein</topology>
    </subcellularLocation>
</comment>
<dbReference type="Gene3D" id="1.20.1110.10">
    <property type="entry name" value="Calcium-transporting ATPase, transmembrane domain"/>
    <property type="match status" value="1"/>
</dbReference>
<dbReference type="SMART" id="SM00831">
    <property type="entry name" value="Cation_ATPase_N"/>
    <property type="match status" value="1"/>
</dbReference>
<keyword evidence="11" id="KW-0067">ATP-binding</keyword>
<dbReference type="EMBL" id="LWMW01000136">
    <property type="protein sequence ID" value="KZX15026.1"/>
    <property type="molecule type" value="Genomic_DNA"/>
</dbReference>
<dbReference type="OrthoDB" id="8588at2157"/>
<dbReference type="InterPro" id="IPR036412">
    <property type="entry name" value="HAD-like_sf"/>
</dbReference>
<evidence type="ECO:0000256" key="15">
    <source>
        <dbReference type="ARBA" id="ARBA00023136"/>
    </source>
</evidence>
<keyword evidence="12" id="KW-0460">Magnesium</keyword>
<organism evidence="20 21">
    <name type="scientific">Methanobrevibacter cuticularis</name>
    <dbReference type="NCBI Taxonomy" id="47311"/>
    <lineage>
        <taxon>Archaea</taxon>
        <taxon>Methanobacteriati</taxon>
        <taxon>Methanobacteriota</taxon>
        <taxon>Methanomada group</taxon>
        <taxon>Methanobacteria</taxon>
        <taxon>Methanobacteriales</taxon>
        <taxon>Methanobacteriaceae</taxon>
        <taxon>Methanobrevibacter</taxon>
    </lineage>
</organism>
<dbReference type="InterPro" id="IPR004014">
    <property type="entry name" value="ATPase_P-typ_cation-transptr_N"/>
</dbReference>